<accession>A0A8C2ZH57</accession>
<evidence type="ECO:0000313" key="2">
    <source>
        <dbReference type="Ensembl" id="ENSCLMP00005027317.1"/>
    </source>
</evidence>
<dbReference type="AlphaFoldDB" id="A0A8C2ZH57"/>
<dbReference type="Proteomes" id="UP000694565">
    <property type="component" value="Unplaced"/>
</dbReference>
<sequence length="105" mass="12263">MKSAALFLLLILSCMHLSLEQEQYIHYGCCTCCGDIGVKLTMMNLMILNNTTDVCRFLMKKKPSHTKQWTRCANPDDMWVQELMESVNMRKRHLVKKKLHNTLSQ</sequence>
<feature type="chain" id="PRO_5034611770" evidence="1">
    <location>
        <begin position="21"/>
        <end position="105"/>
    </location>
</feature>
<evidence type="ECO:0000313" key="3">
    <source>
        <dbReference type="Proteomes" id="UP000694565"/>
    </source>
</evidence>
<evidence type="ECO:0000256" key="1">
    <source>
        <dbReference type="SAM" id="SignalP"/>
    </source>
</evidence>
<name>A0A8C2ZH57_CYCLU</name>
<organism evidence="2 3">
    <name type="scientific">Cyclopterus lumpus</name>
    <name type="common">Lumpsucker</name>
    <dbReference type="NCBI Taxonomy" id="8103"/>
    <lineage>
        <taxon>Eukaryota</taxon>
        <taxon>Metazoa</taxon>
        <taxon>Chordata</taxon>
        <taxon>Craniata</taxon>
        <taxon>Vertebrata</taxon>
        <taxon>Euteleostomi</taxon>
        <taxon>Actinopterygii</taxon>
        <taxon>Neopterygii</taxon>
        <taxon>Teleostei</taxon>
        <taxon>Neoteleostei</taxon>
        <taxon>Acanthomorphata</taxon>
        <taxon>Eupercaria</taxon>
        <taxon>Perciformes</taxon>
        <taxon>Cottioidei</taxon>
        <taxon>Cottales</taxon>
        <taxon>Cyclopteridae</taxon>
        <taxon>Cyclopterus</taxon>
    </lineage>
</organism>
<feature type="signal peptide" evidence="1">
    <location>
        <begin position="1"/>
        <end position="20"/>
    </location>
</feature>
<reference evidence="2" key="1">
    <citation type="submission" date="2025-08" db="UniProtKB">
        <authorList>
            <consortium name="Ensembl"/>
        </authorList>
    </citation>
    <scope>IDENTIFICATION</scope>
</reference>
<keyword evidence="1" id="KW-0732">Signal</keyword>
<reference evidence="2" key="2">
    <citation type="submission" date="2025-09" db="UniProtKB">
        <authorList>
            <consortium name="Ensembl"/>
        </authorList>
    </citation>
    <scope>IDENTIFICATION</scope>
</reference>
<dbReference type="Ensembl" id="ENSCLMT00005028496.1">
    <property type="protein sequence ID" value="ENSCLMP00005027317.1"/>
    <property type="gene ID" value="ENSCLMG00005013309.1"/>
</dbReference>
<keyword evidence="3" id="KW-1185">Reference proteome</keyword>
<proteinExistence type="predicted"/>
<protein>
    <submittedName>
        <fullName evidence="2">Uncharacterized protein</fullName>
    </submittedName>
</protein>